<organism evidence="3 4">
    <name type="scientific">Paenibacillus brevis</name>
    <dbReference type="NCBI Taxonomy" id="2841508"/>
    <lineage>
        <taxon>Bacteria</taxon>
        <taxon>Bacillati</taxon>
        <taxon>Bacillota</taxon>
        <taxon>Bacilli</taxon>
        <taxon>Bacillales</taxon>
        <taxon>Paenibacillaceae</taxon>
        <taxon>Paenibacillus</taxon>
    </lineage>
</organism>
<dbReference type="PANTHER" id="PTHR42852">
    <property type="entry name" value="THIOL:DISULFIDE INTERCHANGE PROTEIN DSBE"/>
    <property type="match status" value="1"/>
</dbReference>
<dbReference type="InterPro" id="IPR050553">
    <property type="entry name" value="Thioredoxin_ResA/DsbE_sf"/>
</dbReference>
<dbReference type="PANTHER" id="PTHR42852:SF13">
    <property type="entry name" value="PROTEIN DIPZ"/>
    <property type="match status" value="1"/>
</dbReference>
<dbReference type="EMBL" id="JAHLQJ010000004">
    <property type="protein sequence ID" value="MBU5671449.1"/>
    <property type="molecule type" value="Genomic_DNA"/>
</dbReference>
<sequence>MMKRNTWIWVIAFILLAGVVYDHAQAGRIPVAAWVDKITGKAAEEEPSLTTMAAQYALKPGTPAPSFSLPGLDGSRYEVGGARDKVLLLNFWASWCDPCKEEAPDLVSLASRYQDSLDLYAVNVTLYDKLEQVEQFVKEYGYTFPVLLDEDEEIYRKFGGVAFPTNVLIDKDGIIRDVIVGTLAPDELEAKIKKWM</sequence>
<evidence type="ECO:0000313" key="3">
    <source>
        <dbReference type="EMBL" id="MBU5671449.1"/>
    </source>
</evidence>
<protein>
    <submittedName>
        <fullName evidence="3">TlpA family protein disulfide reductase</fullName>
    </submittedName>
</protein>
<keyword evidence="4" id="KW-1185">Reference proteome</keyword>
<feature type="domain" description="Thioredoxin" evidence="2">
    <location>
        <begin position="58"/>
        <end position="196"/>
    </location>
</feature>
<evidence type="ECO:0000256" key="1">
    <source>
        <dbReference type="ARBA" id="ARBA00023157"/>
    </source>
</evidence>
<proteinExistence type="predicted"/>
<dbReference type="PROSITE" id="PS51352">
    <property type="entry name" value="THIOREDOXIN_2"/>
    <property type="match status" value="1"/>
</dbReference>
<dbReference type="Pfam" id="PF00578">
    <property type="entry name" value="AhpC-TSA"/>
    <property type="match status" value="1"/>
</dbReference>
<reference evidence="3 4" key="1">
    <citation type="submission" date="2021-06" db="EMBL/GenBank/DDBJ databases">
        <authorList>
            <person name="Sun Q."/>
            <person name="Li D."/>
        </authorList>
    </citation>
    <scope>NUCLEOTIDE SEQUENCE [LARGE SCALE GENOMIC DNA]</scope>
    <source>
        <strain evidence="3 4">MSJ-6</strain>
    </source>
</reference>
<evidence type="ECO:0000259" key="2">
    <source>
        <dbReference type="PROSITE" id="PS51352"/>
    </source>
</evidence>
<evidence type="ECO:0000313" key="4">
    <source>
        <dbReference type="Proteomes" id="UP000743001"/>
    </source>
</evidence>
<keyword evidence="1" id="KW-1015">Disulfide bond</keyword>
<comment type="caution">
    <text evidence="3">The sequence shown here is derived from an EMBL/GenBank/DDBJ whole genome shotgun (WGS) entry which is preliminary data.</text>
</comment>
<gene>
    <name evidence="3" type="ORF">KQJ23_06335</name>
</gene>
<dbReference type="CDD" id="cd02966">
    <property type="entry name" value="TlpA_like_family"/>
    <property type="match status" value="1"/>
</dbReference>
<dbReference type="Proteomes" id="UP000743001">
    <property type="component" value="Unassembled WGS sequence"/>
</dbReference>
<accession>A0ABS6FN94</accession>
<dbReference type="InterPro" id="IPR013766">
    <property type="entry name" value="Thioredoxin_domain"/>
</dbReference>
<name>A0ABS6FN94_9BACL</name>
<dbReference type="InterPro" id="IPR000866">
    <property type="entry name" value="AhpC/TSA"/>
</dbReference>